<reference evidence="2 3" key="1">
    <citation type="submission" date="2018-04" db="EMBL/GenBank/DDBJ databases">
        <title>Genome sequencing of Flavobacterium sp. HYN0048.</title>
        <authorList>
            <person name="Yi H."/>
            <person name="Baek C."/>
        </authorList>
    </citation>
    <scope>NUCLEOTIDE SEQUENCE [LARGE SCALE GENOMIC DNA]</scope>
    <source>
        <strain evidence="2 3">HYN0048</strain>
    </source>
</reference>
<accession>A0A2S0RCG4</accession>
<keyword evidence="1" id="KW-0472">Membrane</keyword>
<sequence>MQQPWIHKAKTDSVFILAPSFVVLAIVFIFQKQLEVLQEQYSFYTWLFLIVFIDVAHVYATLFKTYLVKEEFQKQRKMLILLPFICFITGLVLFALGSAVFWRVLAYVAVFHFIRQQYGFMRLYSRKERKTPGSIFIDNLTIYAATGYPMLFWFLSPRREFIWFTEGDFFTFENALLLNVLQWIYFAVMGFYALRTLHKYVTEKYFNIPKNTIITGTALSWYFGIVYFNDDLIFTMLNVVSHGIPYMALVYLKEINEKPEPQLGGLQFLKAFRGVFIYIGILLLIAFSEEYLWEILVWNEQYSPASPGLGKYAFLLVPLLTVPQFTHYILDGFIWKSKK</sequence>
<dbReference type="RefSeq" id="WP_108369534.1">
    <property type="nucleotide sequence ID" value="NZ_CP028811.1"/>
</dbReference>
<dbReference type="AlphaFoldDB" id="A0A2S0RCG4"/>
<keyword evidence="3" id="KW-1185">Reference proteome</keyword>
<protein>
    <submittedName>
        <fullName evidence="2">Uncharacterized protein</fullName>
    </submittedName>
</protein>
<dbReference type="KEGG" id="fmg:HYN48_01970"/>
<dbReference type="OrthoDB" id="235490at2"/>
<proteinExistence type="predicted"/>
<dbReference type="EMBL" id="CP028811">
    <property type="protein sequence ID" value="AWA28948.1"/>
    <property type="molecule type" value="Genomic_DNA"/>
</dbReference>
<name>A0A2S0RCG4_9FLAO</name>
<feature type="transmembrane region" description="Helical" evidence="1">
    <location>
        <begin position="312"/>
        <end position="330"/>
    </location>
</feature>
<evidence type="ECO:0000313" key="3">
    <source>
        <dbReference type="Proteomes" id="UP000244193"/>
    </source>
</evidence>
<evidence type="ECO:0000313" key="2">
    <source>
        <dbReference type="EMBL" id="AWA28948.1"/>
    </source>
</evidence>
<organism evidence="2 3">
    <name type="scientific">Flavobacterium magnum</name>
    <dbReference type="NCBI Taxonomy" id="2162713"/>
    <lineage>
        <taxon>Bacteria</taxon>
        <taxon>Pseudomonadati</taxon>
        <taxon>Bacteroidota</taxon>
        <taxon>Flavobacteriia</taxon>
        <taxon>Flavobacteriales</taxon>
        <taxon>Flavobacteriaceae</taxon>
        <taxon>Flavobacterium</taxon>
    </lineage>
</organism>
<keyword evidence="1" id="KW-0812">Transmembrane</keyword>
<keyword evidence="1" id="KW-1133">Transmembrane helix</keyword>
<feature type="transmembrane region" description="Helical" evidence="1">
    <location>
        <begin position="272"/>
        <end position="292"/>
    </location>
</feature>
<feature type="transmembrane region" description="Helical" evidence="1">
    <location>
        <begin position="79"/>
        <end position="98"/>
    </location>
</feature>
<evidence type="ECO:0000256" key="1">
    <source>
        <dbReference type="SAM" id="Phobius"/>
    </source>
</evidence>
<dbReference type="Proteomes" id="UP000244193">
    <property type="component" value="Chromosome"/>
</dbReference>
<feature type="transmembrane region" description="Helical" evidence="1">
    <location>
        <begin position="12"/>
        <end position="31"/>
    </location>
</feature>
<feature type="transmembrane region" description="Helical" evidence="1">
    <location>
        <begin position="43"/>
        <end position="67"/>
    </location>
</feature>
<feature type="transmembrane region" description="Helical" evidence="1">
    <location>
        <begin position="175"/>
        <end position="194"/>
    </location>
</feature>
<feature type="transmembrane region" description="Helical" evidence="1">
    <location>
        <begin position="206"/>
        <end position="226"/>
    </location>
</feature>
<gene>
    <name evidence="2" type="ORF">HYN48_01970</name>
</gene>
<feature type="transmembrane region" description="Helical" evidence="1">
    <location>
        <begin position="136"/>
        <end position="155"/>
    </location>
</feature>